<reference evidence="2" key="1">
    <citation type="submission" date="2025-08" db="UniProtKB">
        <authorList>
            <consortium name="Ensembl"/>
        </authorList>
    </citation>
    <scope>IDENTIFICATION</scope>
</reference>
<sequence>YFWLINTKANPPMHPALSPYLSFTCWENTKWFKETKNYSVLFSCCKTASTNCMAGCEALVVKKLQEIMIYVIWATLAFAAIQLLGMLCMPVQCKPKRESLIYLEATWLSTYPHTYL</sequence>
<proteinExistence type="predicted"/>
<accession>A0A674IUF5</accession>
<reference evidence="2" key="2">
    <citation type="submission" date="2025-09" db="UniProtKB">
        <authorList>
            <consortium name="Ensembl"/>
        </authorList>
    </citation>
    <scope>IDENTIFICATION</scope>
</reference>
<feature type="transmembrane region" description="Helical" evidence="1">
    <location>
        <begin position="67"/>
        <end position="89"/>
    </location>
</feature>
<evidence type="ECO:0000313" key="3">
    <source>
        <dbReference type="Proteomes" id="UP000472274"/>
    </source>
</evidence>
<dbReference type="AlphaFoldDB" id="A0A674IUF5"/>
<dbReference type="Proteomes" id="UP000472274">
    <property type="component" value="Unplaced"/>
</dbReference>
<evidence type="ECO:0000256" key="1">
    <source>
        <dbReference type="SAM" id="Phobius"/>
    </source>
</evidence>
<keyword evidence="3" id="KW-1185">Reference proteome</keyword>
<dbReference type="InParanoid" id="A0A674IUF5"/>
<keyword evidence="1" id="KW-0472">Membrane</keyword>
<organism evidence="2 3">
    <name type="scientific">Terrapene triunguis</name>
    <name type="common">Three-toed box turtle</name>
    <dbReference type="NCBI Taxonomy" id="2587831"/>
    <lineage>
        <taxon>Eukaryota</taxon>
        <taxon>Metazoa</taxon>
        <taxon>Chordata</taxon>
        <taxon>Craniata</taxon>
        <taxon>Vertebrata</taxon>
        <taxon>Euteleostomi</taxon>
        <taxon>Archelosauria</taxon>
        <taxon>Testudinata</taxon>
        <taxon>Testudines</taxon>
        <taxon>Cryptodira</taxon>
        <taxon>Durocryptodira</taxon>
        <taxon>Testudinoidea</taxon>
        <taxon>Emydidae</taxon>
        <taxon>Terrapene</taxon>
    </lineage>
</organism>
<evidence type="ECO:0000313" key="2">
    <source>
        <dbReference type="Ensembl" id="ENSTMTP00000011888.1"/>
    </source>
</evidence>
<dbReference type="Ensembl" id="ENSTMTT00000012285.1">
    <property type="protein sequence ID" value="ENSTMTP00000011888.1"/>
    <property type="gene ID" value="ENSTMTG00000008605.1"/>
</dbReference>
<protein>
    <submittedName>
        <fullName evidence="2">Uncharacterized protein</fullName>
    </submittedName>
</protein>
<keyword evidence="1" id="KW-0812">Transmembrane</keyword>
<keyword evidence="1" id="KW-1133">Transmembrane helix</keyword>
<name>A0A674IUF5_9SAUR</name>
<dbReference type="GeneTree" id="ENSGT00990000213170"/>